<protein>
    <submittedName>
        <fullName evidence="1">Uncharacterized protein</fullName>
    </submittedName>
</protein>
<dbReference type="SUPFAM" id="SSF103084">
    <property type="entry name" value="Holliday junction resolvase RusA"/>
    <property type="match status" value="1"/>
</dbReference>
<dbReference type="KEGG" id="aia:AWH56_008505"/>
<accession>A0A7S7LAV4</accession>
<evidence type="ECO:0000313" key="1">
    <source>
        <dbReference type="EMBL" id="QOY37607.1"/>
    </source>
</evidence>
<reference evidence="1 2" key="1">
    <citation type="journal article" date="2017" name="Genome Announc.">
        <title>Draft Genome Sequences of Four Alkaliphilic Bacteria Belonging to the Anaerobacillus Genus.</title>
        <authorList>
            <person name="Bassil N.M."/>
            <person name="Lloyd J.R."/>
        </authorList>
    </citation>
    <scope>NUCLEOTIDE SEQUENCE [LARGE SCALE GENOMIC DNA]</scope>
    <source>
        <strain evidence="1 2">NB2006</strain>
    </source>
</reference>
<evidence type="ECO:0000313" key="2">
    <source>
        <dbReference type="Proteomes" id="UP000180175"/>
    </source>
</evidence>
<reference evidence="1 2" key="2">
    <citation type="journal article" date="2019" name="Int. J. Syst. Evol. Microbiol.">
        <title>Anaerobacillus isosaccharinicus sp. nov., an alkaliphilic bacterium which degrades isosaccharinic acid.</title>
        <authorList>
            <person name="Bassil N.M."/>
            <person name="Lloyd J.R."/>
        </authorList>
    </citation>
    <scope>NUCLEOTIDE SEQUENCE [LARGE SCALE GENOMIC DNA]</scope>
    <source>
        <strain evidence="1 2">NB2006</strain>
    </source>
</reference>
<keyword evidence="2" id="KW-1185">Reference proteome</keyword>
<sequence>MEDTKIMDDFWAESDEVGLPFKRKEYLQLSFSENEYERMIDLVEKQKERLFQDYFNALEIRNNLVSKLGGVVSSRVGKEDDPVKSDVKVEMYNEKIMVIRFNHLLPFYSSEKSKVGYSQILKKHYSPTISNAIVSENPNFKLKKAFVAIVQYFPRNMIRDLDNQFKRFIFNALRSSLVVKDDSFHYLQYMDIGLVDNSIGNETGRTEVYVTEWENMDQVLRILPNK</sequence>
<dbReference type="Gene3D" id="3.30.1330.70">
    <property type="entry name" value="Holliday junction resolvase RusA"/>
    <property type="match status" value="1"/>
</dbReference>
<organism evidence="1 2">
    <name type="scientific">Anaerobacillus isosaccharinicus</name>
    <dbReference type="NCBI Taxonomy" id="1532552"/>
    <lineage>
        <taxon>Bacteria</taxon>
        <taxon>Bacillati</taxon>
        <taxon>Bacillota</taxon>
        <taxon>Bacilli</taxon>
        <taxon>Bacillales</taxon>
        <taxon>Bacillaceae</taxon>
        <taxon>Anaerobacillus</taxon>
    </lineage>
</organism>
<dbReference type="AlphaFoldDB" id="A0A7S7LAV4"/>
<dbReference type="GO" id="GO:0006310">
    <property type="term" value="P:DNA recombination"/>
    <property type="evidence" value="ECO:0007669"/>
    <property type="project" value="InterPro"/>
</dbReference>
<dbReference type="InterPro" id="IPR036614">
    <property type="entry name" value="RusA-like_sf"/>
</dbReference>
<dbReference type="EMBL" id="CP063356">
    <property type="protein sequence ID" value="QOY37607.1"/>
    <property type="molecule type" value="Genomic_DNA"/>
</dbReference>
<dbReference type="GO" id="GO:0006281">
    <property type="term" value="P:DNA repair"/>
    <property type="evidence" value="ECO:0007669"/>
    <property type="project" value="InterPro"/>
</dbReference>
<dbReference type="GO" id="GO:0000287">
    <property type="term" value="F:magnesium ion binding"/>
    <property type="evidence" value="ECO:0007669"/>
    <property type="project" value="InterPro"/>
</dbReference>
<dbReference type="RefSeq" id="WP_182080320.1">
    <property type="nucleotide sequence ID" value="NZ_CP063356.2"/>
</dbReference>
<dbReference type="Proteomes" id="UP000180175">
    <property type="component" value="Chromosome"/>
</dbReference>
<gene>
    <name evidence="1" type="ORF">AWH56_008505</name>
</gene>
<name>A0A7S7LAV4_9BACI</name>
<proteinExistence type="predicted"/>